<evidence type="ECO:0000259" key="3">
    <source>
        <dbReference type="PROSITE" id="PS50111"/>
    </source>
</evidence>
<evidence type="ECO:0000313" key="5">
    <source>
        <dbReference type="Proteomes" id="UP001597233"/>
    </source>
</evidence>
<dbReference type="InterPro" id="IPR004089">
    <property type="entry name" value="MCPsignal_dom"/>
</dbReference>
<dbReference type="Gene3D" id="1.10.490.10">
    <property type="entry name" value="Globins"/>
    <property type="match status" value="1"/>
</dbReference>
<dbReference type="SUPFAM" id="SSF46458">
    <property type="entry name" value="Globin-like"/>
    <property type="match status" value="1"/>
</dbReference>
<keyword evidence="1 2" id="KW-0807">Transducer</keyword>
<dbReference type="SUPFAM" id="SSF58104">
    <property type="entry name" value="Methyl-accepting chemotaxis protein (MCP) signaling domain"/>
    <property type="match status" value="1"/>
</dbReference>
<dbReference type="InterPro" id="IPR044398">
    <property type="entry name" value="Globin-sensor_dom"/>
</dbReference>
<dbReference type="InterPro" id="IPR039379">
    <property type="entry name" value="Protoglobin_sensor_dom"/>
</dbReference>
<dbReference type="InterPro" id="IPR012292">
    <property type="entry name" value="Globin/Proto"/>
</dbReference>
<evidence type="ECO:0000256" key="1">
    <source>
        <dbReference type="ARBA" id="ARBA00023224"/>
    </source>
</evidence>
<protein>
    <submittedName>
        <fullName evidence="4">Protoglobin domain-containing protein</fullName>
    </submittedName>
</protein>
<dbReference type="Gene3D" id="1.10.287.950">
    <property type="entry name" value="Methyl-accepting chemotaxis protein"/>
    <property type="match status" value="1"/>
</dbReference>
<dbReference type="SMART" id="SM00283">
    <property type="entry name" value="MA"/>
    <property type="match status" value="1"/>
</dbReference>
<dbReference type="CDD" id="cd01068">
    <property type="entry name" value="globin_sensor"/>
    <property type="match status" value="1"/>
</dbReference>
<dbReference type="InterPro" id="IPR009050">
    <property type="entry name" value="Globin-like_sf"/>
</dbReference>
<dbReference type="Pfam" id="PF11563">
    <property type="entry name" value="Protoglobin"/>
    <property type="match status" value="1"/>
</dbReference>
<proteinExistence type="predicted"/>
<keyword evidence="5" id="KW-1185">Reference proteome</keyword>
<dbReference type="Pfam" id="PF00015">
    <property type="entry name" value="MCPsignal"/>
    <property type="match status" value="1"/>
</dbReference>
<dbReference type="EMBL" id="JBHUEH010000014">
    <property type="protein sequence ID" value="MFD1886192.1"/>
    <property type="molecule type" value="Genomic_DNA"/>
</dbReference>
<sequence length="342" mass="38914">MIHVSATRQRQLEYMGLTDKEVQLLYKHRDLFAKVVDEVVDYFYNHIERYPDLQQVIQRNQSSVHRLKQTQRDYWLSLAAGKIDDEFIETRLKIGRIHSQIGLNLDYYLGTYMTYTDISARVLSRELPDEWIDVLNALTKMFNLDSQLVLEAYGEREQSQIRKMGEQKEHMLAAITEVVNRISDMIARLNANARAISDSASHIASTQENSLQEMNTLGDEVKQIGKVGSLMRELSDQTHLLGLNASIEAAHAGEYGRGFSIVAQEVRKLAGSSHSALQDITATLDVILRKLDQVEGDFKQNVELSHQQAQSSEELAIFARTIEEVARELSALQERDDSMSQA</sequence>
<comment type="caution">
    <text evidence="4">The sequence shown here is derived from an EMBL/GenBank/DDBJ whole genome shotgun (WGS) entry which is preliminary data.</text>
</comment>
<evidence type="ECO:0000313" key="4">
    <source>
        <dbReference type="EMBL" id="MFD1886192.1"/>
    </source>
</evidence>
<dbReference type="RefSeq" id="WP_347323465.1">
    <property type="nucleotide sequence ID" value="NZ_JBCGUH010000001.1"/>
</dbReference>
<organism evidence="4 5">
    <name type="scientific">Paenibacillus wenxiniae</name>
    <dbReference type="NCBI Taxonomy" id="1636843"/>
    <lineage>
        <taxon>Bacteria</taxon>
        <taxon>Bacillati</taxon>
        <taxon>Bacillota</taxon>
        <taxon>Bacilli</taxon>
        <taxon>Bacillales</taxon>
        <taxon>Paenibacillaceae</taxon>
        <taxon>Paenibacillus</taxon>
    </lineage>
</organism>
<evidence type="ECO:0000256" key="2">
    <source>
        <dbReference type="PROSITE-ProRule" id="PRU00284"/>
    </source>
</evidence>
<feature type="domain" description="Methyl-accepting transducer" evidence="3">
    <location>
        <begin position="155"/>
        <end position="342"/>
    </location>
</feature>
<name>A0ABW4RIT6_9BACL</name>
<dbReference type="PROSITE" id="PS50111">
    <property type="entry name" value="CHEMOTAXIS_TRANSDUC_2"/>
    <property type="match status" value="1"/>
</dbReference>
<accession>A0ABW4RIT6</accession>
<dbReference type="PANTHER" id="PTHR32089:SF112">
    <property type="entry name" value="LYSOZYME-LIKE PROTEIN-RELATED"/>
    <property type="match status" value="1"/>
</dbReference>
<dbReference type="PANTHER" id="PTHR32089">
    <property type="entry name" value="METHYL-ACCEPTING CHEMOTAXIS PROTEIN MCPB"/>
    <property type="match status" value="1"/>
</dbReference>
<gene>
    <name evidence="4" type="ORF">ACFSC9_11725</name>
</gene>
<reference evidence="5" key="1">
    <citation type="journal article" date="2019" name="Int. J. Syst. Evol. Microbiol.">
        <title>The Global Catalogue of Microorganisms (GCM) 10K type strain sequencing project: providing services to taxonomists for standard genome sequencing and annotation.</title>
        <authorList>
            <consortium name="The Broad Institute Genomics Platform"/>
            <consortium name="The Broad Institute Genome Sequencing Center for Infectious Disease"/>
            <person name="Wu L."/>
            <person name="Ma J."/>
        </authorList>
    </citation>
    <scope>NUCLEOTIDE SEQUENCE [LARGE SCALE GENOMIC DNA]</scope>
    <source>
        <strain evidence="5">CCUG 54950</strain>
    </source>
</reference>
<dbReference type="Proteomes" id="UP001597233">
    <property type="component" value="Unassembled WGS sequence"/>
</dbReference>